<feature type="coiled-coil region" evidence="1">
    <location>
        <begin position="120"/>
        <end position="182"/>
    </location>
</feature>
<dbReference type="AlphaFoldDB" id="A0A1M6T444"/>
<dbReference type="Proteomes" id="UP000184120">
    <property type="component" value="Unassembled WGS sequence"/>
</dbReference>
<feature type="transmembrane region" description="Helical" evidence="2">
    <location>
        <begin position="18"/>
        <end position="38"/>
    </location>
</feature>
<keyword evidence="6" id="KW-1185">Reference proteome</keyword>
<evidence type="ECO:0000313" key="5">
    <source>
        <dbReference type="Proteomes" id="UP000184120"/>
    </source>
</evidence>
<keyword evidence="2" id="KW-0812">Transmembrane</keyword>
<sequence length="338" mass="38263">MQESQQNNQPSNNGKGGLILPLALVGVLLAGSIGYNIYQANQIGTLEKNESLNSDILKNETAQKDQIRKQYDSILNDYSQYKARIEDRNNLLSDKEKMIQLKNQDIQEILDKDNPTAEEMNRARKMINDLEGSVKNYKTEVARLQKENAILVRNVNELNSQNAALTSDNSNLRENNKELTYNYESEKNIRSKDNAINKTKINELSSTLSVSNQQITGIRVRNSGKEVEKTRAKRIDKIRVSFDVDRNSRTESGNKKLYVAIYNPDGTLGSYGNAKGGQIELRSGDTANFSDAISFDYTNGQTKNLTFDWENETFQKGVYTFNVYENGFKISQAKIALR</sequence>
<name>A0A1M6T444_9FLAO</name>
<feature type="coiled-coil region" evidence="1">
    <location>
        <begin position="57"/>
        <end position="84"/>
    </location>
</feature>
<dbReference type="Proteomes" id="UP000650994">
    <property type="component" value="Unassembled WGS sequence"/>
</dbReference>
<reference evidence="3" key="5">
    <citation type="submission" date="2024-05" db="EMBL/GenBank/DDBJ databases">
        <authorList>
            <person name="Sun Q."/>
            <person name="Zhou Y."/>
        </authorList>
    </citation>
    <scope>NUCLEOTIDE SEQUENCE</scope>
    <source>
        <strain evidence="3">CGMCC 1.12707</strain>
    </source>
</reference>
<evidence type="ECO:0000313" key="6">
    <source>
        <dbReference type="Proteomes" id="UP000650994"/>
    </source>
</evidence>
<evidence type="ECO:0000256" key="2">
    <source>
        <dbReference type="SAM" id="Phobius"/>
    </source>
</evidence>
<accession>A0A1M6T444</accession>
<keyword evidence="2" id="KW-1133">Transmembrane helix</keyword>
<reference evidence="5" key="3">
    <citation type="submission" date="2016-11" db="EMBL/GenBank/DDBJ databases">
        <authorList>
            <person name="Varghese N."/>
            <person name="Submissions S."/>
        </authorList>
    </citation>
    <scope>NUCLEOTIDE SEQUENCE [LARGE SCALE GENOMIC DNA]</scope>
    <source>
        <strain evidence="5">DSM 27989</strain>
    </source>
</reference>
<evidence type="ECO:0000256" key="1">
    <source>
        <dbReference type="SAM" id="Coils"/>
    </source>
</evidence>
<evidence type="ECO:0000313" key="3">
    <source>
        <dbReference type="EMBL" id="GGE94834.1"/>
    </source>
</evidence>
<proteinExistence type="predicted"/>
<protein>
    <recommendedName>
        <fullName evidence="7">Chromosome segregation protein SMC</fullName>
    </recommendedName>
</protein>
<reference evidence="4" key="2">
    <citation type="submission" date="2016-11" db="EMBL/GenBank/DDBJ databases">
        <authorList>
            <person name="Jaros S."/>
            <person name="Januszkiewicz K."/>
            <person name="Wedrychowicz H."/>
        </authorList>
    </citation>
    <scope>NUCLEOTIDE SEQUENCE [LARGE SCALE GENOMIC DNA]</scope>
    <source>
        <strain evidence="4">DSM 27989</strain>
    </source>
</reference>
<organism evidence="4 5">
    <name type="scientific">Chishuiella changwenlii</name>
    <dbReference type="NCBI Taxonomy" id="1434701"/>
    <lineage>
        <taxon>Bacteria</taxon>
        <taxon>Pseudomonadati</taxon>
        <taxon>Bacteroidota</taxon>
        <taxon>Flavobacteriia</taxon>
        <taxon>Flavobacteriales</taxon>
        <taxon>Weeksellaceae</taxon>
        <taxon>Chishuiella</taxon>
    </lineage>
</organism>
<dbReference type="EMBL" id="FRBH01000001">
    <property type="protein sequence ID" value="SHK51782.1"/>
    <property type="molecule type" value="Genomic_DNA"/>
</dbReference>
<gene>
    <name evidence="3" type="ORF">GCM10010984_10480</name>
    <name evidence="4" type="ORF">SAMN05443634_101256</name>
</gene>
<evidence type="ECO:0008006" key="7">
    <source>
        <dbReference type="Google" id="ProtNLM"/>
    </source>
</evidence>
<keyword evidence="2" id="KW-0472">Membrane</keyword>
<dbReference type="RefSeq" id="WP_072929102.1">
    <property type="nucleotide sequence ID" value="NZ_BMFL01000006.1"/>
</dbReference>
<reference evidence="3" key="1">
    <citation type="journal article" date="2014" name="Int. J. Syst. Evol. Microbiol.">
        <title>Complete genome of a new Firmicutes species belonging to the dominant human colonic microbiota ('Ruminococcus bicirculans') reveals two chromosomes and a selective capacity to utilize plant glucans.</title>
        <authorList>
            <consortium name="NISC Comparative Sequencing Program"/>
            <person name="Wegmann U."/>
            <person name="Louis P."/>
            <person name="Goesmann A."/>
            <person name="Henrissat B."/>
            <person name="Duncan S.H."/>
            <person name="Flint H.J."/>
        </authorList>
    </citation>
    <scope>NUCLEOTIDE SEQUENCE</scope>
    <source>
        <strain evidence="3">CGMCC 1.12707</strain>
    </source>
</reference>
<dbReference type="OrthoDB" id="1115172at2"/>
<dbReference type="EMBL" id="BMFL01000006">
    <property type="protein sequence ID" value="GGE94834.1"/>
    <property type="molecule type" value="Genomic_DNA"/>
</dbReference>
<keyword evidence="1" id="KW-0175">Coiled coil</keyword>
<reference evidence="6" key="4">
    <citation type="journal article" date="2019" name="Int. J. Syst. Evol. Microbiol.">
        <title>The Global Catalogue of Microorganisms (GCM) 10K type strain sequencing project: providing services to taxonomists for standard genome sequencing and annotation.</title>
        <authorList>
            <consortium name="The Broad Institute Genomics Platform"/>
            <consortium name="The Broad Institute Genome Sequencing Center for Infectious Disease"/>
            <person name="Wu L."/>
            <person name="Ma J."/>
        </authorList>
    </citation>
    <scope>NUCLEOTIDE SEQUENCE [LARGE SCALE GENOMIC DNA]</scope>
    <source>
        <strain evidence="6">CGMCC 1.12707</strain>
    </source>
</reference>
<dbReference type="STRING" id="1434701.SAMN05443634_101256"/>
<evidence type="ECO:0000313" key="4">
    <source>
        <dbReference type="EMBL" id="SHK51782.1"/>
    </source>
</evidence>